<organism evidence="8 9">
    <name type="scientific">Olsenella profusa</name>
    <dbReference type="NCBI Taxonomy" id="138595"/>
    <lineage>
        <taxon>Bacteria</taxon>
        <taxon>Bacillati</taxon>
        <taxon>Actinomycetota</taxon>
        <taxon>Coriobacteriia</taxon>
        <taxon>Coriobacteriales</taxon>
        <taxon>Atopobiaceae</taxon>
        <taxon>Olsenella</taxon>
    </lineage>
</organism>
<dbReference type="Pfam" id="PF00933">
    <property type="entry name" value="Glyco_hydro_3"/>
    <property type="match status" value="1"/>
</dbReference>
<dbReference type="InterPro" id="IPR017853">
    <property type="entry name" value="GH"/>
</dbReference>
<accession>A0ABS2F1J9</accession>
<evidence type="ECO:0000313" key="8">
    <source>
        <dbReference type="EMBL" id="MBM6774830.1"/>
    </source>
</evidence>
<dbReference type="InterPro" id="IPR001764">
    <property type="entry name" value="Glyco_hydro_3_N"/>
</dbReference>
<comment type="similarity">
    <text evidence="2">Belongs to the glycosyl hydrolase 3 family.</text>
</comment>
<dbReference type="RefSeq" id="WP_204793177.1">
    <property type="nucleotide sequence ID" value="NZ_JACSNQ010000007.1"/>
</dbReference>
<dbReference type="Proteomes" id="UP000712527">
    <property type="component" value="Unassembled WGS sequence"/>
</dbReference>
<dbReference type="GO" id="GO:0016787">
    <property type="term" value="F:hydrolase activity"/>
    <property type="evidence" value="ECO:0007669"/>
    <property type="project" value="UniProtKB-KW"/>
</dbReference>
<dbReference type="InterPro" id="IPR050226">
    <property type="entry name" value="NagZ_Beta-hexosaminidase"/>
</dbReference>
<evidence type="ECO:0000256" key="5">
    <source>
        <dbReference type="ARBA" id="ARBA00023295"/>
    </source>
</evidence>
<dbReference type="Gene3D" id="3.20.20.300">
    <property type="entry name" value="Glycoside hydrolase, family 3, N-terminal domain"/>
    <property type="match status" value="1"/>
</dbReference>
<evidence type="ECO:0000256" key="2">
    <source>
        <dbReference type="ARBA" id="ARBA00005336"/>
    </source>
</evidence>
<evidence type="ECO:0000256" key="6">
    <source>
        <dbReference type="SAM" id="MobiDB-lite"/>
    </source>
</evidence>
<dbReference type="InterPro" id="IPR036962">
    <property type="entry name" value="Glyco_hydro_3_N_sf"/>
</dbReference>
<comment type="catalytic activity">
    <reaction evidence="1">
        <text>Hydrolysis of terminal non-reducing N-acetyl-D-hexosamine residues in N-acetyl-beta-D-hexosaminides.</text>
        <dbReference type="EC" id="3.2.1.52"/>
    </reaction>
</comment>
<evidence type="ECO:0000256" key="4">
    <source>
        <dbReference type="ARBA" id="ARBA00022801"/>
    </source>
</evidence>
<dbReference type="PROSITE" id="PS00775">
    <property type="entry name" value="GLYCOSYL_HYDROL_F3"/>
    <property type="match status" value="1"/>
</dbReference>
<sequence>MSKKSAWTRREVLLATGASCVSAVLAGCAPDRETSQPASGTETLRDPDAAPGAPDSGDAPQQDVPAADPLEAEVTDRLAAMTLEQKVWQLFVVRPEAVTGVSVQTAAGEATRAALVERPVGGIVYFAANLLDADQTRQMLSNTMSYGREVTGLPLLLAVDEEGGTVSRVGGNPGFGVDNVGDMCDVGATGDAQQAYDVAAHISDYLSYLGFNLDFAPDADIANNPNGEMGLRSFGATADAVCPMVAAQVRGFTDGGMLCCAKHFPGIGGALGDSHDARIYSEKTVDELRAEELRPFEAAIAEDVPMIMVGHLSLPNVTGDDDPASVSSEVVTGILREELGYEGVVITDSMGMGAATSSLPDDRLAVEALLAGVDIVLMPADLDAAYQGVLDAVTSGELSGERVDASVARVLRLKLGRLG</sequence>
<evidence type="ECO:0000256" key="3">
    <source>
        <dbReference type="ARBA" id="ARBA00012663"/>
    </source>
</evidence>
<dbReference type="EMBL" id="JACSNQ010000007">
    <property type="protein sequence ID" value="MBM6774830.1"/>
    <property type="molecule type" value="Genomic_DNA"/>
</dbReference>
<evidence type="ECO:0000313" key="9">
    <source>
        <dbReference type="Proteomes" id="UP000712527"/>
    </source>
</evidence>
<name>A0ABS2F1J9_9ACTN</name>
<evidence type="ECO:0000256" key="1">
    <source>
        <dbReference type="ARBA" id="ARBA00001231"/>
    </source>
</evidence>
<evidence type="ECO:0000259" key="7">
    <source>
        <dbReference type="Pfam" id="PF00933"/>
    </source>
</evidence>
<keyword evidence="9" id="KW-1185">Reference proteome</keyword>
<dbReference type="PANTHER" id="PTHR30480:SF13">
    <property type="entry name" value="BETA-HEXOSAMINIDASE"/>
    <property type="match status" value="1"/>
</dbReference>
<feature type="compositionally biased region" description="Low complexity" evidence="6">
    <location>
        <begin position="49"/>
        <end position="60"/>
    </location>
</feature>
<feature type="region of interest" description="Disordered" evidence="6">
    <location>
        <begin position="29"/>
        <end position="64"/>
    </location>
</feature>
<gene>
    <name evidence="8" type="ORF">H9X80_04645</name>
</gene>
<dbReference type="PANTHER" id="PTHR30480">
    <property type="entry name" value="BETA-HEXOSAMINIDASE-RELATED"/>
    <property type="match status" value="1"/>
</dbReference>
<proteinExistence type="inferred from homology"/>
<keyword evidence="4 8" id="KW-0378">Hydrolase</keyword>
<dbReference type="SUPFAM" id="SSF51445">
    <property type="entry name" value="(Trans)glycosidases"/>
    <property type="match status" value="1"/>
</dbReference>
<dbReference type="PROSITE" id="PS51257">
    <property type="entry name" value="PROKAR_LIPOPROTEIN"/>
    <property type="match status" value="1"/>
</dbReference>
<dbReference type="PROSITE" id="PS51318">
    <property type="entry name" value="TAT"/>
    <property type="match status" value="1"/>
</dbReference>
<keyword evidence="5" id="KW-0326">Glycosidase</keyword>
<reference evidence="8 9" key="1">
    <citation type="journal article" date="2021" name="Sci. Rep.">
        <title>The distribution of antibiotic resistance genes in chicken gut microbiota commensals.</title>
        <authorList>
            <person name="Juricova H."/>
            <person name="Matiasovicova J."/>
            <person name="Kubasova T."/>
            <person name="Cejkova D."/>
            <person name="Rychlik I."/>
        </authorList>
    </citation>
    <scope>NUCLEOTIDE SEQUENCE [LARGE SCALE GENOMIC DNA]</scope>
    <source>
        <strain evidence="8 9">An794</strain>
    </source>
</reference>
<dbReference type="InterPro" id="IPR006311">
    <property type="entry name" value="TAT_signal"/>
</dbReference>
<protein>
    <recommendedName>
        <fullName evidence="3">beta-N-acetylhexosaminidase</fullName>
        <ecNumber evidence="3">3.2.1.52</ecNumber>
    </recommendedName>
</protein>
<comment type="caution">
    <text evidence="8">The sequence shown here is derived from an EMBL/GenBank/DDBJ whole genome shotgun (WGS) entry which is preliminary data.</text>
</comment>
<dbReference type="EC" id="3.2.1.52" evidence="3"/>
<dbReference type="InterPro" id="IPR019800">
    <property type="entry name" value="Glyco_hydro_3_AS"/>
</dbReference>
<feature type="domain" description="Glycoside hydrolase family 3 N-terminal" evidence="7">
    <location>
        <begin position="82"/>
        <end position="413"/>
    </location>
</feature>